<evidence type="ECO:0000256" key="5">
    <source>
        <dbReference type="SAM" id="Phobius"/>
    </source>
</evidence>
<feature type="transmembrane region" description="Helical" evidence="5">
    <location>
        <begin position="33"/>
        <end position="53"/>
    </location>
</feature>
<keyword evidence="3 5" id="KW-1133">Transmembrane helix</keyword>
<sequence>MPRTLWSIIVPLSLVWTAGFVLFNASASRMSPAVVSLVRCMEPLATVAVGFLIGERYSWRVLVTLIPICGGVALASFRGGVLSAAGICLALLSNVSFCGRPFFTQQLKLRKSENPLDDLGVFFNVTFVATLTLPVFVFLFEGTLIQSAVQRLSEEGVLVQFGADMMMSSIFFFLYQFIQLMVMSKLTPLAFSVLTPVVKAFMIVACSLHFGDPFGLLSAVGVAISCGGGYLFTLARGADGTRAASTESRKEK</sequence>
<dbReference type="InterPro" id="IPR004853">
    <property type="entry name" value="Sugar_P_trans_dom"/>
</dbReference>
<evidence type="ECO:0000256" key="1">
    <source>
        <dbReference type="ARBA" id="ARBA00004141"/>
    </source>
</evidence>
<dbReference type="InterPro" id="IPR037185">
    <property type="entry name" value="EmrE-like"/>
</dbReference>
<comment type="subcellular location">
    <subcellularLocation>
        <location evidence="1">Membrane</location>
        <topology evidence="1">Multi-pass membrane protein</topology>
    </subcellularLocation>
</comment>
<name>A0A813HU63_POLGL</name>
<feature type="transmembrane region" description="Helical" evidence="5">
    <location>
        <begin position="157"/>
        <end position="177"/>
    </location>
</feature>
<protein>
    <recommendedName>
        <fullName evidence="6">Sugar phosphate transporter domain-containing protein</fullName>
    </recommendedName>
</protein>
<dbReference type="GO" id="GO:0016020">
    <property type="term" value="C:membrane"/>
    <property type="evidence" value="ECO:0007669"/>
    <property type="project" value="UniProtKB-SubCell"/>
</dbReference>
<feature type="transmembrane region" description="Helical" evidence="5">
    <location>
        <begin position="216"/>
        <end position="235"/>
    </location>
</feature>
<feature type="transmembrane region" description="Helical" evidence="5">
    <location>
        <begin position="119"/>
        <end position="145"/>
    </location>
</feature>
<accession>A0A813HU63</accession>
<evidence type="ECO:0000259" key="6">
    <source>
        <dbReference type="Pfam" id="PF03151"/>
    </source>
</evidence>
<proteinExistence type="predicted"/>
<gene>
    <name evidence="7" type="ORF">PGLA2088_LOCUS2377</name>
</gene>
<reference evidence="7" key="1">
    <citation type="submission" date="2021-02" db="EMBL/GenBank/DDBJ databases">
        <authorList>
            <person name="Dougan E. K."/>
            <person name="Rhodes N."/>
            <person name="Thang M."/>
            <person name="Chan C."/>
        </authorList>
    </citation>
    <scope>NUCLEOTIDE SEQUENCE</scope>
</reference>
<dbReference type="Pfam" id="PF03151">
    <property type="entry name" value="TPT"/>
    <property type="match status" value="1"/>
</dbReference>
<keyword evidence="2 5" id="KW-0812">Transmembrane</keyword>
<comment type="caution">
    <text evidence="7">The sequence shown here is derived from an EMBL/GenBank/DDBJ whole genome shotgun (WGS) entry which is preliminary data.</text>
</comment>
<dbReference type="PANTHER" id="PTHR11132">
    <property type="entry name" value="SOLUTE CARRIER FAMILY 35"/>
    <property type="match status" value="1"/>
</dbReference>
<feature type="transmembrane region" description="Helical" evidence="5">
    <location>
        <begin position="189"/>
        <end position="210"/>
    </location>
</feature>
<feature type="transmembrane region" description="Helical" evidence="5">
    <location>
        <begin position="65"/>
        <end position="98"/>
    </location>
</feature>
<dbReference type="Proteomes" id="UP000626109">
    <property type="component" value="Unassembled WGS sequence"/>
</dbReference>
<dbReference type="EMBL" id="CAJNNW010001908">
    <property type="protein sequence ID" value="CAE8641869.1"/>
    <property type="molecule type" value="Genomic_DNA"/>
</dbReference>
<dbReference type="AlphaFoldDB" id="A0A813HU63"/>
<evidence type="ECO:0000256" key="3">
    <source>
        <dbReference type="ARBA" id="ARBA00022989"/>
    </source>
</evidence>
<evidence type="ECO:0000256" key="2">
    <source>
        <dbReference type="ARBA" id="ARBA00022692"/>
    </source>
</evidence>
<evidence type="ECO:0000256" key="4">
    <source>
        <dbReference type="ARBA" id="ARBA00023136"/>
    </source>
</evidence>
<evidence type="ECO:0000313" key="7">
    <source>
        <dbReference type="EMBL" id="CAE8641869.1"/>
    </source>
</evidence>
<feature type="domain" description="Sugar phosphate transporter" evidence="6">
    <location>
        <begin position="5"/>
        <end position="232"/>
    </location>
</feature>
<feature type="transmembrane region" description="Helical" evidence="5">
    <location>
        <begin position="6"/>
        <end position="26"/>
    </location>
</feature>
<keyword evidence="4 5" id="KW-0472">Membrane</keyword>
<dbReference type="SUPFAM" id="SSF103481">
    <property type="entry name" value="Multidrug resistance efflux transporter EmrE"/>
    <property type="match status" value="1"/>
</dbReference>
<organism evidence="7 8">
    <name type="scientific">Polarella glacialis</name>
    <name type="common">Dinoflagellate</name>
    <dbReference type="NCBI Taxonomy" id="89957"/>
    <lineage>
        <taxon>Eukaryota</taxon>
        <taxon>Sar</taxon>
        <taxon>Alveolata</taxon>
        <taxon>Dinophyceae</taxon>
        <taxon>Suessiales</taxon>
        <taxon>Suessiaceae</taxon>
        <taxon>Polarella</taxon>
    </lineage>
</organism>
<evidence type="ECO:0000313" key="8">
    <source>
        <dbReference type="Proteomes" id="UP000626109"/>
    </source>
</evidence>
<dbReference type="InterPro" id="IPR050186">
    <property type="entry name" value="TPT_transporter"/>
</dbReference>